<dbReference type="OrthoDB" id="6275838at2759"/>
<dbReference type="Proteomes" id="UP000594262">
    <property type="component" value="Unplaced"/>
</dbReference>
<name>A0A7M5X731_9CNID</name>
<keyword evidence="3" id="KW-0812">Transmembrane</keyword>
<keyword evidence="3" id="KW-1133">Transmembrane helix</keyword>
<accession>A0A7M5X731</accession>
<keyword evidence="3" id="KW-0472">Membrane</keyword>
<dbReference type="InterPro" id="IPR001791">
    <property type="entry name" value="Laminin_G"/>
</dbReference>
<organism evidence="6 7">
    <name type="scientific">Clytia hemisphaerica</name>
    <dbReference type="NCBI Taxonomy" id="252671"/>
    <lineage>
        <taxon>Eukaryota</taxon>
        <taxon>Metazoa</taxon>
        <taxon>Cnidaria</taxon>
        <taxon>Hydrozoa</taxon>
        <taxon>Hydroidolina</taxon>
        <taxon>Leptothecata</taxon>
        <taxon>Obeliida</taxon>
        <taxon>Clytiidae</taxon>
        <taxon>Clytia</taxon>
    </lineage>
</organism>
<feature type="domain" description="Laminin G" evidence="5">
    <location>
        <begin position="267"/>
        <end position="455"/>
    </location>
</feature>
<sequence>MNFNRMPRCLLLLKLFFIGSIQASSILSANEINIYNGDDYTSHSFVEYPQWVDPTIKDNTEALKVGTLEFKFKTNSRSCILLFANDGITSNGETERNQLQLSLVQAGGLKAEFNMGHMDEKSSKEVTIGNRWNDMEWHHVIVTRNYRQVTVSIDGEEGVMVSFGDEDHLKLTAHVRIGGFETSSGFSGCIKDVKYGSGSGTKVQYPRNTKGKVREGCFTECPRNIRNKCKNGGKCLRYFDPDDECKNCQCDCSLTGFSGETCSVEDPIGYLQDKQYITTITESLRSSRVNHVQFRFRTNQPSGLILYHGKSSEYLLIELVDGNIELEMFLETDKISLRLGSGQFHNGEWHSVLVKRQGDKVMLKVDERTIEKVFKYTPQLTCEGQHSKFLFIGGHQNPNSLPKRLNGRKNFNGCLQQVFFKVDGRYQNEERDILQRSSYSNRFRVEGGAINTNSCPVFEQYIRPVEPTTTVTTTQKTDPAVHTDAKRPTFSKNVDPHVEDGKMKTIPVESHSMGPKNRLSQSTVAWITGGICVGSIALILTLACGFYFLRKRYSGQFSAQYKAAAAARGIYQDMVPVDYHATYQGQQPNGHPKRPKASVIL</sequence>
<dbReference type="Pfam" id="PF02210">
    <property type="entry name" value="Laminin_G_2"/>
    <property type="match status" value="2"/>
</dbReference>
<dbReference type="SMART" id="SM00282">
    <property type="entry name" value="LamG"/>
    <property type="match status" value="2"/>
</dbReference>
<dbReference type="AlphaFoldDB" id="A0A7M5X731"/>
<dbReference type="EnsemblMetazoa" id="CLYHEMT018883.1">
    <property type="protein sequence ID" value="CLYHEMP018883.1"/>
    <property type="gene ID" value="CLYHEMG018883"/>
</dbReference>
<feature type="region of interest" description="Disordered" evidence="2">
    <location>
        <begin position="582"/>
        <end position="601"/>
    </location>
</feature>
<evidence type="ECO:0000313" key="7">
    <source>
        <dbReference type="Proteomes" id="UP000594262"/>
    </source>
</evidence>
<feature type="compositionally biased region" description="Basic residues" evidence="2">
    <location>
        <begin position="591"/>
        <end position="601"/>
    </location>
</feature>
<protein>
    <recommendedName>
        <fullName evidence="5">Laminin G domain-containing protein</fullName>
    </recommendedName>
</protein>
<feature type="chain" id="PRO_5029498561" description="Laminin G domain-containing protein" evidence="4">
    <location>
        <begin position="24"/>
        <end position="601"/>
    </location>
</feature>
<evidence type="ECO:0000256" key="3">
    <source>
        <dbReference type="SAM" id="Phobius"/>
    </source>
</evidence>
<dbReference type="Gene3D" id="2.60.120.200">
    <property type="match status" value="2"/>
</dbReference>
<comment type="caution">
    <text evidence="1">Lacks conserved residue(s) required for the propagation of feature annotation.</text>
</comment>
<dbReference type="GeneID" id="136821698"/>
<dbReference type="InterPro" id="IPR050372">
    <property type="entry name" value="Neurexin-related_CASP"/>
</dbReference>
<dbReference type="PANTHER" id="PTHR15036:SF85">
    <property type="entry name" value="SP2353, ISOFORM A"/>
    <property type="match status" value="1"/>
</dbReference>
<dbReference type="PANTHER" id="PTHR15036">
    <property type="entry name" value="PIKACHURIN-LIKE PROTEIN"/>
    <property type="match status" value="1"/>
</dbReference>
<feature type="domain" description="Laminin G" evidence="5">
    <location>
        <begin position="35"/>
        <end position="217"/>
    </location>
</feature>
<dbReference type="PROSITE" id="PS50025">
    <property type="entry name" value="LAM_G_DOMAIN"/>
    <property type="match status" value="2"/>
</dbReference>
<evidence type="ECO:0000313" key="6">
    <source>
        <dbReference type="EnsemblMetazoa" id="CLYHEMP018883.1"/>
    </source>
</evidence>
<reference evidence="6" key="1">
    <citation type="submission" date="2021-01" db="UniProtKB">
        <authorList>
            <consortium name="EnsemblMetazoa"/>
        </authorList>
    </citation>
    <scope>IDENTIFICATION</scope>
</reference>
<dbReference type="RefSeq" id="XP_066934007.1">
    <property type="nucleotide sequence ID" value="XM_067077906.1"/>
</dbReference>
<evidence type="ECO:0000256" key="1">
    <source>
        <dbReference type="PROSITE-ProRule" id="PRU00122"/>
    </source>
</evidence>
<keyword evidence="7" id="KW-1185">Reference proteome</keyword>
<evidence type="ECO:0000256" key="2">
    <source>
        <dbReference type="SAM" id="MobiDB-lite"/>
    </source>
</evidence>
<evidence type="ECO:0000256" key="4">
    <source>
        <dbReference type="SAM" id="SignalP"/>
    </source>
</evidence>
<feature type="transmembrane region" description="Helical" evidence="3">
    <location>
        <begin position="524"/>
        <end position="549"/>
    </location>
</feature>
<proteinExistence type="predicted"/>
<dbReference type="SUPFAM" id="SSF49899">
    <property type="entry name" value="Concanavalin A-like lectins/glucanases"/>
    <property type="match status" value="2"/>
</dbReference>
<feature type="region of interest" description="Disordered" evidence="2">
    <location>
        <begin position="471"/>
        <end position="499"/>
    </location>
</feature>
<dbReference type="GO" id="GO:0016020">
    <property type="term" value="C:membrane"/>
    <property type="evidence" value="ECO:0007669"/>
    <property type="project" value="UniProtKB-SubCell"/>
</dbReference>
<dbReference type="CDD" id="cd00110">
    <property type="entry name" value="LamG"/>
    <property type="match status" value="2"/>
</dbReference>
<feature type="signal peptide" evidence="4">
    <location>
        <begin position="1"/>
        <end position="23"/>
    </location>
</feature>
<dbReference type="InterPro" id="IPR013320">
    <property type="entry name" value="ConA-like_dom_sf"/>
</dbReference>
<evidence type="ECO:0000259" key="5">
    <source>
        <dbReference type="PROSITE" id="PS50025"/>
    </source>
</evidence>
<keyword evidence="4" id="KW-0732">Signal</keyword>